<keyword evidence="1" id="KW-0812">Transmembrane</keyword>
<keyword evidence="1" id="KW-0472">Membrane</keyword>
<name>A0A8C7ND57_ONCMY</name>
<reference evidence="2" key="2">
    <citation type="submission" date="2025-08" db="UniProtKB">
        <authorList>
            <consortium name="Ensembl"/>
        </authorList>
    </citation>
    <scope>IDENTIFICATION</scope>
</reference>
<dbReference type="Proteomes" id="UP000694395">
    <property type="component" value="Chromosome 1"/>
</dbReference>
<evidence type="ECO:0000256" key="1">
    <source>
        <dbReference type="SAM" id="Phobius"/>
    </source>
</evidence>
<organism evidence="2 3">
    <name type="scientific">Oncorhynchus mykiss</name>
    <name type="common">Rainbow trout</name>
    <name type="synonym">Salmo gairdneri</name>
    <dbReference type="NCBI Taxonomy" id="8022"/>
    <lineage>
        <taxon>Eukaryota</taxon>
        <taxon>Metazoa</taxon>
        <taxon>Chordata</taxon>
        <taxon>Craniata</taxon>
        <taxon>Vertebrata</taxon>
        <taxon>Euteleostomi</taxon>
        <taxon>Actinopterygii</taxon>
        <taxon>Neopterygii</taxon>
        <taxon>Teleostei</taxon>
        <taxon>Protacanthopterygii</taxon>
        <taxon>Salmoniformes</taxon>
        <taxon>Salmonidae</taxon>
        <taxon>Salmoninae</taxon>
        <taxon>Oncorhynchus</taxon>
    </lineage>
</organism>
<feature type="transmembrane region" description="Helical" evidence="1">
    <location>
        <begin position="16"/>
        <end position="36"/>
    </location>
</feature>
<protein>
    <submittedName>
        <fullName evidence="2">Uncharacterized protein</fullName>
    </submittedName>
</protein>
<accession>A0A8C7ND57</accession>
<reference evidence="2" key="3">
    <citation type="submission" date="2025-09" db="UniProtKB">
        <authorList>
            <consortium name="Ensembl"/>
        </authorList>
    </citation>
    <scope>IDENTIFICATION</scope>
</reference>
<reference evidence="2" key="1">
    <citation type="submission" date="2020-07" db="EMBL/GenBank/DDBJ databases">
        <title>A long reads based de novo assembly of the rainbow trout Arlee double haploid line genome.</title>
        <authorList>
            <person name="Gao G."/>
            <person name="Palti Y."/>
        </authorList>
    </citation>
    <scope>NUCLEOTIDE SEQUENCE [LARGE SCALE GENOMIC DNA]</scope>
</reference>
<keyword evidence="3" id="KW-1185">Reference proteome</keyword>
<evidence type="ECO:0000313" key="2">
    <source>
        <dbReference type="Ensembl" id="ENSOMYP00000000322.1"/>
    </source>
</evidence>
<dbReference type="Ensembl" id="ENSOMYT00000000407.2">
    <property type="protein sequence ID" value="ENSOMYP00000000322.1"/>
    <property type="gene ID" value="ENSOMYG00000000257.2"/>
</dbReference>
<evidence type="ECO:0000313" key="3">
    <source>
        <dbReference type="Proteomes" id="UP000694395"/>
    </source>
</evidence>
<keyword evidence="1" id="KW-1133">Transmembrane helix</keyword>
<proteinExistence type="predicted"/>
<dbReference type="AlphaFoldDB" id="A0A8C7ND57"/>
<sequence>IPIQGPNKSIYFSIDLLIASLACIVKTVLLHMLLYVHRATQRTTLRAAVRRLVGMNTLVSPEAALGHDWLGFR</sequence>